<keyword evidence="2" id="KW-1185">Reference proteome</keyword>
<dbReference type="InParanoid" id="A7TBT2"/>
<evidence type="ECO:0000313" key="1">
    <source>
        <dbReference type="EMBL" id="EDO26522.1"/>
    </source>
</evidence>
<dbReference type="Proteomes" id="UP000001593">
    <property type="component" value="Unassembled WGS sequence"/>
</dbReference>
<feature type="non-terminal residue" evidence="1">
    <location>
        <position position="1"/>
    </location>
</feature>
<gene>
    <name evidence="1" type="ORF">NEMVEDRAFT_v1g154009</name>
</gene>
<dbReference type="PhylomeDB" id="A7TBT2"/>
<dbReference type="AlphaFoldDB" id="A7TBT2"/>
<evidence type="ECO:0000313" key="2">
    <source>
        <dbReference type="Proteomes" id="UP000001593"/>
    </source>
</evidence>
<accession>A7TBT2</accession>
<sequence length="60" mass="7074">VHRYVWRDREAKRRPDIYQMTRVTFGVNCSPFLAIATVRAHAKKHELEFSKASAELLQNM</sequence>
<organism evidence="1 2">
    <name type="scientific">Nematostella vectensis</name>
    <name type="common">Starlet sea anemone</name>
    <dbReference type="NCBI Taxonomy" id="45351"/>
    <lineage>
        <taxon>Eukaryota</taxon>
        <taxon>Metazoa</taxon>
        <taxon>Cnidaria</taxon>
        <taxon>Anthozoa</taxon>
        <taxon>Hexacorallia</taxon>
        <taxon>Actiniaria</taxon>
        <taxon>Edwardsiidae</taxon>
        <taxon>Nematostella</taxon>
    </lineage>
</organism>
<dbReference type="EMBL" id="DS475639">
    <property type="protein sequence ID" value="EDO26522.1"/>
    <property type="molecule type" value="Genomic_DNA"/>
</dbReference>
<proteinExistence type="predicted"/>
<reference evidence="1 2" key="1">
    <citation type="journal article" date="2007" name="Science">
        <title>Sea anemone genome reveals ancestral eumetazoan gene repertoire and genomic organization.</title>
        <authorList>
            <person name="Putnam N.H."/>
            <person name="Srivastava M."/>
            <person name="Hellsten U."/>
            <person name="Dirks B."/>
            <person name="Chapman J."/>
            <person name="Salamov A."/>
            <person name="Terry A."/>
            <person name="Shapiro H."/>
            <person name="Lindquist E."/>
            <person name="Kapitonov V.V."/>
            <person name="Jurka J."/>
            <person name="Genikhovich G."/>
            <person name="Grigoriev I.V."/>
            <person name="Lucas S.M."/>
            <person name="Steele R.E."/>
            <person name="Finnerty J.R."/>
            <person name="Technau U."/>
            <person name="Martindale M.Q."/>
            <person name="Rokhsar D.S."/>
        </authorList>
    </citation>
    <scope>NUCLEOTIDE SEQUENCE [LARGE SCALE GENOMIC DNA]</scope>
    <source>
        <strain evidence="2">CH2 X CH6</strain>
    </source>
</reference>
<dbReference type="HOGENOM" id="CLU_2948629_0_0_1"/>
<name>A7TBT2_NEMVE</name>
<protein>
    <submittedName>
        <fullName evidence="1">Uncharacterized protein</fullName>
    </submittedName>
</protein>